<dbReference type="GO" id="GO:0004316">
    <property type="term" value="F:3-oxoacyl-[acyl-carrier-protein] reductase (NADPH) activity"/>
    <property type="evidence" value="ECO:0007669"/>
    <property type="project" value="UniProtKB-EC"/>
</dbReference>
<reference evidence="3 4" key="1">
    <citation type="submission" date="2018-06" db="EMBL/GenBank/DDBJ databases">
        <authorList>
            <consortium name="Pathogen Informatics"/>
            <person name="Doyle S."/>
        </authorList>
    </citation>
    <scope>NUCLEOTIDE SEQUENCE [LARGE SCALE GENOMIC DNA]</scope>
    <source>
        <strain evidence="4">ATCC 11859 / DSM 33 / NCIB 8841 / NCTC 4822</strain>
    </source>
</reference>
<dbReference type="EMBL" id="UGYZ01000002">
    <property type="protein sequence ID" value="SUJ11548.1"/>
    <property type="molecule type" value="Genomic_DNA"/>
</dbReference>
<protein>
    <submittedName>
        <fullName evidence="3">3-oxoacyl-[acyl-carrier-protein] reductase FabG</fullName>
        <ecNumber evidence="3">1.1.1.100</ecNumber>
    </submittedName>
</protein>
<dbReference type="PRINTS" id="PR00081">
    <property type="entry name" value="GDHRDH"/>
</dbReference>
<dbReference type="CDD" id="cd05344">
    <property type="entry name" value="BKR_like_SDR_like"/>
    <property type="match status" value="1"/>
</dbReference>
<dbReference type="SUPFAM" id="SSF51735">
    <property type="entry name" value="NAD(P)-binding Rossmann-fold domains"/>
    <property type="match status" value="1"/>
</dbReference>
<dbReference type="PRINTS" id="PR00080">
    <property type="entry name" value="SDRFAMILY"/>
</dbReference>
<accession>A0A380C4F9</accession>
<dbReference type="EC" id="1.1.1.100" evidence="3"/>
<name>A0A380C4F9_SPOPA</name>
<dbReference type="Gene3D" id="3.40.50.720">
    <property type="entry name" value="NAD(P)-binding Rossmann-like Domain"/>
    <property type="match status" value="1"/>
</dbReference>
<proteinExistence type="inferred from homology"/>
<evidence type="ECO:0000313" key="4">
    <source>
        <dbReference type="Proteomes" id="UP000254519"/>
    </source>
</evidence>
<evidence type="ECO:0000256" key="2">
    <source>
        <dbReference type="ARBA" id="ARBA00023002"/>
    </source>
</evidence>
<keyword evidence="2 3" id="KW-0560">Oxidoreductase</keyword>
<dbReference type="NCBIfam" id="NF005468">
    <property type="entry name" value="PRK07062.1"/>
    <property type="match status" value="1"/>
</dbReference>
<dbReference type="RefSeq" id="WP_115362066.1">
    <property type="nucleotide sequence ID" value="NZ_CP038012.1"/>
</dbReference>
<dbReference type="GO" id="GO:0008206">
    <property type="term" value="P:bile acid metabolic process"/>
    <property type="evidence" value="ECO:0007669"/>
    <property type="project" value="UniProtKB-ARBA"/>
</dbReference>
<dbReference type="Proteomes" id="UP000254519">
    <property type="component" value="Unassembled WGS sequence"/>
</dbReference>
<dbReference type="OrthoDB" id="9803333at2"/>
<evidence type="ECO:0000256" key="1">
    <source>
        <dbReference type="ARBA" id="ARBA00006484"/>
    </source>
</evidence>
<sequence length="263" mass="29124">MDLHLKDKVVVVMGGTAGIGFETTRLLLEEGAKVAICGRSQDRLDQAVEKLTDDSTRKNIFGMTCDVSKREDVEAFIKATGEHFDRIDVLVNNAGRSIMSHFFDLTDEQWQEQINLKYFAIIYAIQAVVPFMKAQGAGRIINMNATLSKEPEPHMVATAATRAGLLNLTKNLSRELAKDNILVNTISLGVIKTDQWERRRLERAPDENPEVYYQELAESRKIPLGRVGMPGEVGNVVLFLASERASYVTGANIEVSGGLSKVL</sequence>
<dbReference type="InterPro" id="IPR036291">
    <property type="entry name" value="NAD(P)-bd_dom_sf"/>
</dbReference>
<evidence type="ECO:0000313" key="3">
    <source>
        <dbReference type="EMBL" id="SUJ11548.1"/>
    </source>
</evidence>
<dbReference type="Pfam" id="PF13561">
    <property type="entry name" value="adh_short_C2"/>
    <property type="match status" value="1"/>
</dbReference>
<gene>
    <name evidence="3" type="primary">fabG_10</name>
    <name evidence="3" type="ORF">NCTC4822_02148</name>
</gene>
<keyword evidence="4" id="KW-1185">Reference proteome</keyword>
<dbReference type="FunFam" id="3.40.50.720:FF:000084">
    <property type="entry name" value="Short-chain dehydrogenase reductase"/>
    <property type="match status" value="1"/>
</dbReference>
<dbReference type="InterPro" id="IPR002347">
    <property type="entry name" value="SDR_fam"/>
</dbReference>
<dbReference type="InterPro" id="IPR050259">
    <property type="entry name" value="SDR"/>
</dbReference>
<comment type="similarity">
    <text evidence="1">Belongs to the short-chain dehydrogenases/reductases (SDR) family.</text>
</comment>
<dbReference type="PANTHER" id="PTHR42879">
    <property type="entry name" value="3-OXOACYL-(ACYL-CARRIER-PROTEIN) REDUCTASE"/>
    <property type="match status" value="1"/>
</dbReference>
<dbReference type="PANTHER" id="PTHR42879:SF6">
    <property type="entry name" value="NADPH-DEPENDENT REDUCTASE BACG"/>
    <property type="match status" value="1"/>
</dbReference>
<organism evidence="3 4">
    <name type="scientific">Sporosarcina pasteurii</name>
    <name type="common">Bacillus pasteurii</name>
    <dbReference type="NCBI Taxonomy" id="1474"/>
    <lineage>
        <taxon>Bacteria</taxon>
        <taxon>Bacillati</taxon>
        <taxon>Bacillota</taxon>
        <taxon>Bacilli</taxon>
        <taxon>Bacillales</taxon>
        <taxon>Caryophanaceae</taxon>
        <taxon>Sporosarcina</taxon>
    </lineage>
</organism>
<dbReference type="AlphaFoldDB" id="A0A380C4F9"/>